<gene>
    <name evidence="1" type="ORF">L5014_12180</name>
</gene>
<name>A0A9X1UKH2_9BURK</name>
<dbReference type="AlphaFoldDB" id="A0A9X1UKH2"/>
<proteinExistence type="predicted"/>
<evidence type="ECO:0000313" key="1">
    <source>
        <dbReference type="EMBL" id="MCG5074111.1"/>
    </source>
</evidence>
<sequence>MDAVHARPGNDPEALQSHTGQFDKAFEVELLPGGKLFLSQHDEFRRGLTVAKPAQRGATIRDKVWLLMYFFS</sequence>
<keyword evidence="2" id="KW-1185">Reference proteome</keyword>
<dbReference type="RefSeq" id="WP_238463871.1">
    <property type="nucleotide sequence ID" value="NZ_JAKLJA010000007.1"/>
</dbReference>
<dbReference type="Proteomes" id="UP001139308">
    <property type="component" value="Unassembled WGS sequence"/>
</dbReference>
<accession>A0A9X1UKH2</accession>
<dbReference type="EMBL" id="JAKLJA010000007">
    <property type="protein sequence ID" value="MCG5074111.1"/>
    <property type="molecule type" value="Genomic_DNA"/>
</dbReference>
<comment type="caution">
    <text evidence="1">The sequence shown here is derived from an EMBL/GenBank/DDBJ whole genome shotgun (WGS) entry which is preliminary data.</text>
</comment>
<protein>
    <submittedName>
        <fullName evidence="1">Uncharacterized protein</fullName>
    </submittedName>
</protein>
<reference evidence="1" key="1">
    <citation type="submission" date="2022-01" db="EMBL/GenBank/DDBJ databases">
        <title>Genome sequence and assembly of Parabukholderia sp. RG36.</title>
        <authorList>
            <person name="Chhetri G."/>
        </authorList>
    </citation>
    <scope>NUCLEOTIDE SEQUENCE</scope>
    <source>
        <strain evidence="1">RG36</strain>
    </source>
</reference>
<evidence type="ECO:0000313" key="2">
    <source>
        <dbReference type="Proteomes" id="UP001139308"/>
    </source>
</evidence>
<organism evidence="1 2">
    <name type="scientific">Paraburkholderia tagetis</name>
    <dbReference type="NCBI Taxonomy" id="2913261"/>
    <lineage>
        <taxon>Bacteria</taxon>
        <taxon>Pseudomonadati</taxon>
        <taxon>Pseudomonadota</taxon>
        <taxon>Betaproteobacteria</taxon>
        <taxon>Burkholderiales</taxon>
        <taxon>Burkholderiaceae</taxon>
        <taxon>Paraburkholderia</taxon>
    </lineage>
</organism>